<sequence length="80" mass="8165">LTARGIKTATITAETSITLDAPKVECTQLLKTKTFELTSGGTMKGNVKHSGGSLESNGITVHTHVHSGVKSGSDTSGGPQ</sequence>
<evidence type="ECO:0000259" key="2">
    <source>
        <dbReference type="Pfam" id="PF18715"/>
    </source>
</evidence>
<dbReference type="InterPro" id="IPR040629">
    <property type="entry name" value="Phage_spike"/>
</dbReference>
<feature type="non-terminal residue" evidence="3">
    <location>
        <position position="1"/>
    </location>
</feature>
<dbReference type="EMBL" id="VRXD01000178">
    <property type="protein sequence ID" value="TXQ23657.1"/>
    <property type="molecule type" value="Genomic_DNA"/>
</dbReference>
<evidence type="ECO:0000256" key="1">
    <source>
        <dbReference type="SAM" id="MobiDB-lite"/>
    </source>
</evidence>
<dbReference type="Pfam" id="PF18715">
    <property type="entry name" value="Phage_spike"/>
    <property type="match status" value="1"/>
</dbReference>
<name>A0AB74M802_ECOLX</name>
<feature type="region of interest" description="Disordered" evidence="1">
    <location>
        <begin position="39"/>
        <end position="58"/>
    </location>
</feature>
<feature type="domain" description="Phage spike trimer" evidence="2">
    <location>
        <begin position="5"/>
        <end position="57"/>
    </location>
</feature>
<dbReference type="InterPro" id="IPR044033">
    <property type="entry name" value="GpV-like_apex"/>
</dbReference>
<comment type="caution">
    <text evidence="3">The sequence shown here is derived from an EMBL/GenBank/DDBJ whole genome shotgun (WGS) entry which is preliminary data.</text>
</comment>
<organism evidence="3 4">
    <name type="scientific">Escherichia coli</name>
    <dbReference type="NCBI Taxonomy" id="562"/>
    <lineage>
        <taxon>Bacteria</taxon>
        <taxon>Pseudomonadati</taxon>
        <taxon>Pseudomonadota</taxon>
        <taxon>Gammaproteobacteria</taxon>
        <taxon>Enterobacterales</taxon>
        <taxon>Enterobacteriaceae</taxon>
        <taxon>Escherichia</taxon>
    </lineage>
</organism>
<dbReference type="Gene3D" id="6.20.150.10">
    <property type="match status" value="1"/>
</dbReference>
<proteinExistence type="predicted"/>
<accession>A0AB74M802</accession>
<dbReference type="Proteomes" id="UP000321295">
    <property type="component" value="Unassembled WGS sequence"/>
</dbReference>
<gene>
    <name evidence="3" type="ORF">FV293_27895</name>
</gene>
<evidence type="ECO:0000313" key="3">
    <source>
        <dbReference type="EMBL" id="TXQ23657.1"/>
    </source>
</evidence>
<reference evidence="3 4" key="1">
    <citation type="submission" date="2019-08" db="EMBL/GenBank/DDBJ databases">
        <title>Whole genome analysis of cultivated E. coli strains isolated from CD patients and healthy donors.</title>
        <authorList>
            <person name="Siniagina M.N."/>
            <person name="Markelova M.I."/>
            <person name="Laikov A.V."/>
            <person name="Boulygina E.A."/>
            <person name="Khusnutdinova D.R."/>
            <person name="Kharchenko A."/>
            <person name="Grigoryeva T.V."/>
        </authorList>
    </citation>
    <scope>NUCLEOTIDE SEQUENCE [LARGE SCALE GENOMIC DNA]</scope>
    <source>
        <strain evidence="3 4">1_45_11</strain>
    </source>
</reference>
<dbReference type="Pfam" id="PF18946">
    <property type="entry name" value="Apex"/>
    <property type="match status" value="1"/>
</dbReference>
<dbReference type="AlphaFoldDB" id="A0AB74M802"/>
<evidence type="ECO:0000313" key="4">
    <source>
        <dbReference type="Proteomes" id="UP000321295"/>
    </source>
</evidence>
<protein>
    <submittedName>
        <fullName evidence="3">Phage baseplate assembly protein V</fullName>
    </submittedName>
</protein>